<keyword evidence="2" id="KW-1185">Reference proteome</keyword>
<comment type="caution">
    <text evidence="1">The sequence shown here is derived from an EMBL/GenBank/DDBJ whole genome shotgun (WGS) entry which is preliminary data.</text>
</comment>
<proteinExistence type="predicted"/>
<reference evidence="1 2" key="3">
    <citation type="journal article" date="2022" name="Microbiol. Spectr.">
        <title>Folding features and dynamics of 3D genome architecture in plant fungal pathogens.</title>
        <authorList>
            <person name="Xia C."/>
        </authorList>
    </citation>
    <scope>NUCLEOTIDE SEQUENCE [LARGE SCALE GENOMIC DNA]</scope>
    <source>
        <strain evidence="1 2">93-210</strain>
    </source>
</reference>
<reference evidence="2" key="2">
    <citation type="journal article" date="2018" name="Mol. Plant Microbe Interact.">
        <title>Genome sequence resources for the wheat stripe rust pathogen (Puccinia striiformis f. sp. tritici) and the barley stripe rust pathogen (Puccinia striiformis f. sp. hordei).</title>
        <authorList>
            <person name="Xia C."/>
            <person name="Wang M."/>
            <person name="Yin C."/>
            <person name="Cornejo O.E."/>
            <person name="Hulbert S.H."/>
            <person name="Chen X."/>
        </authorList>
    </citation>
    <scope>NUCLEOTIDE SEQUENCE [LARGE SCALE GENOMIC DNA]</scope>
    <source>
        <strain evidence="2">93-210</strain>
    </source>
</reference>
<evidence type="ECO:0000313" key="2">
    <source>
        <dbReference type="Proteomes" id="UP001060170"/>
    </source>
</evidence>
<protein>
    <submittedName>
        <fullName evidence="1">Uncharacterized protein</fullName>
    </submittedName>
</protein>
<dbReference type="Proteomes" id="UP001060170">
    <property type="component" value="Chromosome 7"/>
</dbReference>
<dbReference type="EMBL" id="CM045871">
    <property type="protein sequence ID" value="KAI7952018.1"/>
    <property type="molecule type" value="Genomic_DNA"/>
</dbReference>
<gene>
    <name evidence="1" type="ORF">MJO28_007702</name>
</gene>
<sequence>MFPSIYRANQTDNIQPSTTAQSGTGRKTGPMNPSHLNKAVRRDPAVFPLAIIVGSVLCVAGYFAFNKAPKEGGGVESVGPRRETLKMKYSTTTPELQEQPAKVERSRTSRETSKDQIQMNTTTKGESGTGTEIERINENQLIQIISNKESVQDHLILDIRTPSEYSVAQINQSINLNLPTTLLRRPLYGPERIQSSLSTPEERSRFERYKNNQKQLIIIAIDQDGRNINPNHPLTLLLNKFRSIGFTGKLAWLEGGFQSLATTGQHPWLITSTTPEQQQQQNKPTMQSIPLTASLPTPQPQAAAATRPFNHSTKPKRVQMSLSMLPPPFNQASSSSTTTTTTYPPSTQQQPNKSILNPFFDNIRQLNERLSLSSSLQNLSGIELPELLNPTQDLPRLPPFLRRLLQDSPIERARRLAHEFHDLEMAEQHRLEDVMRWESNRSANSLNRTSSNHHSKTMSEVPLGANRHHHHHPFSISAGVELGYKNRYKNIWPYEHTRIRLRTGQNHRNDTDYMNASMISFRSDGLPKEKIPNSDQVAERRYIATQGPLTSTFEDFWSVVGAEDVGLIIMITRRHEAGREKCADYLVNGQYGDLIVSVDHHVHRGESGGGLTEESDGEEERDMKSGFFGFPQQDSTTDEQADSLCIESQQKSTHPQHSSTSTTTNERSKAGVIRKMIKLSRTSRPDLPARQIAHIQYRGWPDFDVPPAAQDVIELIQLCQSTCTEIHNLNSSAIQDYLHQNSQQNNLTGKDGNQDDDNEVEKIRKLIGFGNGPVVVHCSAGVGRTGSFILLDIMIQVLKALYISPPFPNHQPSSPIIRSPLKQSENNHESSAGKDHKNGLPRFLDSKLCDCRSDVAPIWQTYPIMAVVNEMREQRMSMVANYRQYVFLHEVLLTYMIQELNIPICEPIQSSSMTTTTTATMGMMRMTEEEVGAGGGGGSTPSTSAESNSKNSSSIPTSTTDLSSQSMSQTDLHQKSSSTRSVDRYDNAPPPNHRLFTQSPDIHDPIDNHNVDIDNDHRMSIGTNDHQLPTSSSSIHTDSNHSSSSTTSINHDNFLSPLPPPASMDSFF</sequence>
<evidence type="ECO:0000313" key="1">
    <source>
        <dbReference type="EMBL" id="KAI7952018.1"/>
    </source>
</evidence>
<name>A0ACC0EGF2_9BASI</name>
<accession>A0ACC0EGF2</accession>
<organism evidence="1 2">
    <name type="scientific">Puccinia striiformis f. sp. tritici</name>
    <dbReference type="NCBI Taxonomy" id="168172"/>
    <lineage>
        <taxon>Eukaryota</taxon>
        <taxon>Fungi</taxon>
        <taxon>Dikarya</taxon>
        <taxon>Basidiomycota</taxon>
        <taxon>Pucciniomycotina</taxon>
        <taxon>Pucciniomycetes</taxon>
        <taxon>Pucciniales</taxon>
        <taxon>Pucciniaceae</taxon>
        <taxon>Puccinia</taxon>
    </lineage>
</organism>
<reference evidence="2" key="1">
    <citation type="journal article" date="2018" name="BMC Genomics">
        <title>Genomic insights into host adaptation between the wheat stripe rust pathogen (Puccinia striiformis f. sp. tritici) and the barley stripe rust pathogen (Puccinia striiformis f. sp. hordei).</title>
        <authorList>
            <person name="Xia C."/>
            <person name="Wang M."/>
            <person name="Yin C."/>
            <person name="Cornejo O.E."/>
            <person name="Hulbert S.H."/>
            <person name="Chen X."/>
        </authorList>
    </citation>
    <scope>NUCLEOTIDE SEQUENCE [LARGE SCALE GENOMIC DNA]</scope>
    <source>
        <strain evidence="2">93-210</strain>
    </source>
</reference>